<evidence type="ECO:0000313" key="3">
    <source>
        <dbReference type="Proteomes" id="UP000265520"/>
    </source>
</evidence>
<reference evidence="2 3" key="1">
    <citation type="journal article" date="2018" name="Front. Plant Sci.">
        <title>Red Clover (Trifolium pratense) and Zigzag Clover (T. medium) - A Picture of Genomic Similarities and Differences.</title>
        <authorList>
            <person name="Dluhosova J."/>
            <person name="Istvanek J."/>
            <person name="Nedelnik J."/>
            <person name="Repkova J."/>
        </authorList>
    </citation>
    <scope>NUCLEOTIDE SEQUENCE [LARGE SCALE GENOMIC DNA]</scope>
    <source>
        <strain evidence="3">cv. 10/8</strain>
        <tissue evidence="2">Leaf</tissue>
    </source>
</reference>
<feature type="region of interest" description="Disordered" evidence="1">
    <location>
        <begin position="1"/>
        <end position="33"/>
    </location>
</feature>
<feature type="non-terminal residue" evidence="2">
    <location>
        <position position="33"/>
    </location>
</feature>
<keyword evidence="3" id="KW-1185">Reference proteome</keyword>
<evidence type="ECO:0000313" key="2">
    <source>
        <dbReference type="EMBL" id="MCI92548.1"/>
    </source>
</evidence>
<dbReference type="Proteomes" id="UP000265520">
    <property type="component" value="Unassembled WGS sequence"/>
</dbReference>
<comment type="caution">
    <text evidence="2">The sequence shown here is derived from an EMBL/GenBank/DDBJ whole genome shotgun (WGS) entry which is preliminary data.</text>
</comment>
<dbReference type="EMBL" id="LXQA011304161">
    <property type="protein sequence ID" value="MCI92548.1"/>
    <property type="molecule type" value="Genomic_DNA"/>
</dbReference>
<evidence type="ECO:0000256" key="1">
    <source>
        <dbReference type="SAM" id="MobiDB-lite"/>
    </source>
</evidence>
<sequence length="33" mass="4074">MRDHHQNEQRTAKIDPKQDPEEQLEEACRQRRT</sequence>
<proteinExistence type="predicted"/>
<protein>
    <submittedName>
        <fullName evidence="2">Uncharacterized protein</fullName>
    </submittedName>
</protein>
<organism evidence="2 3">
    <name type="scientific">Trifolium medium</name>
    <dbReference type="NCBI Taxonomy" id="97028"/>
    <lineage>
        <taxon>Eukaryota</taxon>
        <taxon>Viridiplantae</taxon>
        <taxon>Streptophyta</taxon>
        <taxon>Embryophyta</taxon>
        <taxon>Tracheophyta</taxon>
        <taxon>Spermatophyta</taxon>
        <taxon>Magnoliopsida</taxon>
        <taxon>eudicotyledons</taxon>
        <taxon>Gunneridae</taxon>
        <taxon>Pentapetalae</taxon>
        <taxon>rosids</taxon>
        <taxon>fabids</taxon>
        <taxon>Fabales</taxon>
        <taxon>Fabaceae</taxon>
        <taxon>Papilionoideae</taxon>
        <taxon>50 kb inversion clade</taxon>
        <taxon>NPAAA clade</taxon>
        <taxon>Hologalegina</taxon>
        <taxon>IRL clade</taxon>
        <taxon>Trifolieae</taxon>
        <taxon>Trifolium</taxon>
    </lineage>
</organism>
<accession>A0A392VVV8</accession>
<name>A0A392VVV8_9FABA</name>
<dbReference type="AlphaFoldDB" id="A0A392VVV8"/>